<evidence type="ECO:0000256" key="1">
    <source>
        <dbReference type="ARBA" id="ARBA00023015"/>
    </source>
</evidence>
<organism evidence="5 6">
    <name type="scientific">Xenophilus arseniciresistens</name>
    <dbReference type="NCBI Taxonomy" id="1283306"/>
    <lineage>
        <taxon>Bacteria</taxon>
        <taxon>Pseudomonadati</taxon>
        <taxon>Pseudomonadota</taxon>
        <taxon>Betaproteobacteria</taxon>
        <taxon>Burkholderiales</taxon>
        <taxon>Comamonadaceae</taxon>
        <taxon>Xenophilus</taxon>
    </lineage>
</organism>
<dbReference type="PANTHER" id="PTHR44688:SF16">
    <property type="entry name" value="DNA-BINDING TRANSCRIPTIONAL ACTIVATOR DEVR_DOSR"/>
    <property type="match status" value="1"/>
</dbReference>
<dbReference type="EMBL" id="JAQIPB010000001">
    <property type="protein sequence ID" value="MDA7414758.1"/>
    <property type="molecule type" value="Genomic_DNA"/>
</dbReference>
<dbReference type="InterPro" id="IPR036388">
    <property type="entry name" value="WH-like_DNA-bd_sf"/>
</dbReference>
<dbReference type="Gene3D" id="3.30.450.80">
    <property type="entry name" value="Transcription factor LuxR-like, autoinducer-binding domain"/>
    <property type="match status" value="1"/>
</dbReference>
<protein>
    <submittedName>
        <fullName evidence="5">Autoinducer binding domain-containing protein</fullName>
    </submittedName>
</protein>
<dbReference type="Pfam" id="PF03472">
    <property type="entry name" value="Autoind_bind"/>
    <property type="match status" value="1"/>
</dbReference>
<dbReference type="GO" id="GO:0003677">
    <property type="term" value="F:DNA binding"/>
    <property type="evidence" value="ECO:0007669"/>
    <property type="project" value="UniProtKB-KW"/>
</dbReference>
<dbReference type="SUPFAM" id="SSF75516">
    <property type="entry name" value="Pheromone-binding domain of LuxR-like quorum-sensing transcription factors"/>
    <property type="match status" value="1"/>
</dbReference>
<accession>A0AAE3N4H8</accession>
<evidence type="ECO:0000256" key="2">
    <source>
        <dbReference type="ARBA" id="ARBA00023125"/>
    </source>
</evidence>
<dbReference type="PANTHER" id="PTHR44688">
    <property type="entry name" value="DNA-BINDING TRANSCRIPTIONAL ACTIVATOR DEVR_DOSR"/>
    <property type="match status" value="1"/>
</dbReference>
<evidence type="ECO:0000256" key="3">
    <source>
        <dbReference type="ARBA" id="ARBA00023163"/>
    </source>
</evidence>
<keyword evidence="3" id="KW-0804">Transcription</keyword>
<dbReference type="SUPFAM" id="SSF46894">
    <property type="entry name" value="C-terminal effector domain of the bipartite response regulators"/>
    <property type="match status" value="1"/>
</dbReference>
<evidence type="ECO:0000313" key="5">
    <source>
        <dbReference type="EMBL" id="MDA7414758.1"/>
    </source>
</evidence>
<keyword evidence="6" id="KW-1185">Reference proteome</keyword>
<dbReference type="InterPro" id="IPR005143">
    <property type="entry name" value="TF_LuxR_autoind-bd_dom"/>
</dbReference>
<feature type="domain" description="HTH luxR-type" evidence="4">
    <location>
        <begin position="169"/>
        <end position="234"/>
    </location>
</feature>
<dbReference type="SMART" id="SM00421">
    <property type="entry name" value="HTH_LUXR"/>
    <property type="match status" value="1"/>
</dbReference>
<keyword evidence="1" id="KW-0805">Transcription regulation</keyword>
<dbReference type="RefSeq" id="WP_271426040.1">
    <property type="nucleotide sequence ID" value="NZ_JAQIPB010000001.1"/>
</dbReference>
<dbReference type="Pfam" id="PF00196">
    <property type="entry name" value="GerE"/>
    <property type="match status" value="1"/>
</dbReference>
<proteinExistence type="predicted"/>
<evidence type="ECO:0000313" key="6">
    <source>
        <dbReference type="Proteomes" id="UP001212602"/>
    </source>
</evidence>
<evidence type="ECO:0000259" key="4">
    <source>
        <dbReference type="PROSITE" id="PS50043"/>
    </source>
</evidence>
<reference evidence="5" key="1">
    <citation type="submission" date="2023-01" db="EMBL/GenBank/DDBJ databases">
        <title>Xenophilus mangrovi sp. nov., isolated from soil of Mangrove nature reserve.</title>
        <authorList>
            <person name="Xu S."/>
            <person name="Liu Z."/>
            <person name="Xu Y."/>
        </authorList>
    </citation>
    <scope>NUCLEOTIDE SEQUENCE</scope>
    <source>
        <strain evidence="5">YW8</strain>
    </source>
</reference>
<dbReference type="InterPro" id="IPR036693">
    <property type="entry name" value="TF_LuxR_autoind-bd_dom_sf"/>
</dbReference>
<comment type="caution">
    <text evidence="5">The sequence shown here is derived from an EMBL/GenBank/DDBJ whole genome shotgun (WGS) entry which is preliminary data.</text>
</comment>
<sequence length="237" mass="26325">MQSFAENLLVALDRATDEAVVFQALLRAARELGFDHCAYGLRLAIPVSNPKVLTLNNYSEQWQRRYMEAGYLQVDPSVRLGHLSQQPLIWTDEMFAGTPQFWEEARSAGLCVGWAQSSLDGFGVGGMLTLSRGGDPFSAQELRENETKMRWLVQSAHLSLSRLMQSRYVPPQEEALTAREVEVLKWTADGKTAADIGDILAISIPTVNFHIKNAVQKLKVANKTAAVVQALMRGLLH</sequence>
<dbReference type="PRINTS" id="PR00038">
    <property type="entry name" value="HTHLUXR"/>
</dbReference>
<keyword evidence="2" id="KW-0238">DNA-binding</keyword>
<dbReference type="AlphaFoldDB" id="A0AAE3N4H8"/>
<dbReference type="PROSITE" id="PS50043">
    <property type="entry name" value="HTH_LUXR_2"/>
    <property type="match status" value="1"/>
</dbReference>
<dbReference type="InterPro" id="IPR016032">
    <property type="entry name" value="Sig_transdc_resp-reg_C-effctor"/>
</dbReference>
<dbReference type="Gene3D" id="1.10.10.10">
    <property type="entry name" value="Winged helix-like DNA-binding domain superfamily/Winged helix DNA-binding domain"/>
    <property type="match status" value="1"/>
</dbReference>
<dbReference type="PROSITE" id="PS00622">
    <property type="entry name" value="HTH_LUXR_1"/>
    <property type="match status" value="1"/>
</dbReference>
<dbReference type="Proteomes" id="UP001212602">
    <property type="component" value="Unassembled WGS sequence"/>
</dbReference>
<dbReference type="CDD" id="cd06170">
    <property type="entry name" value="LuxR_C_like"/>
    <property type="match status" value="1"/>
</dbReference>
<gene>
    <name evidence="5" type="ORF">PGB34_00145</name>
</gene>
<name>A0AAE3N4H8_9BURK</name>
<dbReference type="InterPro" id="IPR000792">
    <property type="entry name" value="Tscrpt_reg_LuxR_C"/>
</dbReference>
<dbReference type="GO" id="GO:0006355">
    <property type="term" value="P:regulation of DNA-templated transcription"/>
    <property type="evidence" value="ECO:0007669"/>
    <property type="project" value="InterPro"/>
</dbReference>